<dbReference type="OrthoDB" id="2309723at2759"/>
<name>A0A2K3CX98_CHLRE</name>
<dbReference type="GeneID" id="5724519"/>
<evidence type="ECO:0008006" key="3">
    <source>
        <dbReference type="Google" id="ProtNLM"/>
    </source>
</evidence>
<dbReference type="Pfam" id="PF13410">
    <property type="entry name" value="GST_C_2"/>
    <property type="match status" value="1"/>
</dbReference>
<evidence type="ECO:0000313" key="1">
    <source>
        <dbReference type="EMBL" id="PNW72916.1"/>
    </source>
</evidence>
<dbReference type="InParanoid" id="A0A2K3CX98"/>
<dbReference type="Gene3D" id="3.40.30.10">
    <property type="entry name" value="Glutaredoxin"/>
    <property type="match status" value="1"/>
</dbReference>
<protein>
    <recommendedName>
        <fullName evidence="3">GST C-terminal domain-containing protein</fullName>
    </recommendedName>
</protein>
<dbReference type="SUPFAM" id="SSF47616">
    <property type="entry name" value="GST C-terminal domain-like"/>
    <property type="match status" value="1"/>
</dbReference>
<dbReference type="KEGG" id="cre:CHLRE_14g611517v5"/>
<dbReference type="AlphaFoldDB" id="A0A2K3CX98"/>
<dbReference type="GO" id="GO:0005737">
    <property type="term" value="C:cytoplasm"/>
    <property type="evidence" value="ECO:0000318"/>
    <property type="project" value="GO_Central"/>
</dbReference>
<dbReference type="InterPro" id="IPR047047">
    <property type="entry name" value="GST_Omega-like_C"/>
</dbReference>
<dbReference type="CDD" id="cd03190">
    <property type="entry name" value="GST_C_Omega_like"/>
    <property type="match status" value="1"/>
</dbReference>
<keyword evidence="2" id="KW-1185">Reference proteome</keyword>
<gene>
    <name evidence="1" type="ORF">CHLRE_14g611517v5</name>
</gene>
<dbReference type="PANTHER" id="PTHR32419:SF6">
    <property type="entry name" value="GLUTATHIONE S-TRANSFERASE OMEGA-LIKE 1-RELATED"/>
    <property type="match status" value="1"/>
</dbReference>
<dbReference type="InterPro" id="IPR016639">
    <property type="entry name" value="GST_Omega/GSH"/>
</dbReference>
<dbReference type="Gene3D" id="1.20.1050.10">
    <property type="match status" value="2"/>
</dbReference>
<dbReference type="RefSeq" id="XP_042916669.1">
    <property type="nucleotide sequence ID" value="XM_043069996.1"/>
</dbReference>
<evidence type="ECO:0000313" key="2">
    <source>
        <dbReference type="Proteomes" id="UP000006906"/>
    </source>
</evidence>
<dbReference type="InterPro" id="IPR036282">
    <property type="entry name" value="Glutathione-S-Trfase_C_sf"/>
</dbReference>
<dbReference type="PANTHER" id="PTHR32419">
    <property type="entry name" value="GLUTATHIONYL-HYDROQUINONE REDUCTASE"/>
    <property type="match status" value="1"/>
</dbReference>
<dbReference type="GO" id="GO:0004364">
    <property type="term" value="F:glutathione transferase activity"/>
    <property type="evidence" value="ECO:0000318"/>
    <property type="project" value="GO_Central"/>
</dbReference>
<organism evidence="1 2">
    <name type="scientific">Chlamydomonas reinhardtii</name>
    <name type="common">Chlamydomonas smithii</name>
    <dbReference type="NCBI Taxonomy" id="3055"/>
    <lineage>
        <taxon>Eukaryota</taxon>
        <taxon>Viridiplantae</taxon>
        <taxon>Chlorophyta</taxon>
        <taxon>core chlorophytes</taxon>
        <taxon>Chlorophyceae</taxon>
        <taxon>CS clade</taxon>
        <taxon>Chlamydomonadales</taxon>
        <taxon>Chlamydomonadaceae</taxon>
        <taxon>Chlamydomonas</taxon>
    </lineage>
</organism>
<dbReference type="ExpressionAtlas" id="A0A2K3CX98">
    <property type="expression patterns" value="baseline and differential"/>
</dbReference>
<accession>A0A2K3CX98</accession>
<dbReference type="STRING" id="3055.A0A2K3CX98"/>
<dbReference type="EMBL" id="CM008975">
    <property type="protein sequence ID" value="PNW72916.1"/>
    <property type="molecule type" value="Genomic_DNA"/>
</dbReference>
<dbReference type="FunFam" id="3.40.30.10:FF:000785">
    <property type="entry name" value="Predicted protein"/>
    <property type="match status" value="1"/>
</dbReference>
<dbReference type="Gramene" id="PNW72916">
    <property type="protein sequence ID" value="PNW72916"/>
    <property type="gene ID" value="CHLRE_14g611517v5"/>
</dbReference>
<reference evidence="1 2" key="1">
    <citation type="journal article" date="2007" name="Science">
        <title>The Chlamydomonas genome reveals the evolution of key animal and plant functions.</title>
        <authorList>
            <person name="Merchant S.S."/>
            <person name="Prochnik S.E."/>
            <person name="Vallon O."/>
            <person name="Harris E.H."/>
            <person name="Karpowicz S.J."/>
            <person name="Witman G.B."/>
            <person name="Terry A."/>
            <person name="Salamov A."/>
            <person name="Fritz-Laylin L.K."/>
            <person name="Marechal-Drouard L."/>
            <person name="Marshall W.F."/>
            <person name="Qu L.H."/>
            <person name="Nelson D.R."/>
            <person name="Sanderfoot A.A."/>
            <person name="Spalding M.H."/>
            <person name="Kapitonov V.V."/>
            <person name="Ren Q."/>
            <person name="Ferris P."/>
            <person name="Lindquist E."/>
            <person name="Shapiro H."/>
            <person name="Lucas S.M."/>
            <person name="Grimwood J."/>
            <person name="Schmutz J."/>
            <person name="Cardol P."/>
            <person name="Cerutti H."/>
            <person name="Chanfreau G."/>
            <person name="Chen C.L."/>
            <person name="Cognat V."/>
            <person name="Croft M.T."/>
            <person name="Dent R."/>
            <person name="Dutcher S."/>
            <person name="Fernandez E."/>
            <person name="Fukuzawa H."/>
            <person name="Gonzalez-Ballester D."/>
            <person name="Gonzalez-Halphen D."/>
            <person name="Hallmann A."/>
            <person name="Hanikenne M."/>
            <person name="Hippler M."/>
            <person name="Inwood W."/>
            <person name="Jabbari K."/>
            <person name="Kalanon M."/>
            <person name="Kuras R."/>
            <person name="Lefebvre P.A."/>
            <person name="Lemaire S.D."/>
            <person name="Lobanov A.V."/>
            <person name="Lohr M."/>
            <person name="Manuell A."/>
            <person name="Meier I."/>
            <person name="Mets L."/>
            <person name="Mittag M."/>
            <person name="Mittelmeier T."/>
            <person name="Moroney J.V."/>
            <person name="Moseley J."/>
            <person name="Napoli C."/>
            <person name="Nedelcu A.M."/>
            <person name="Niyogi K."/>
            <person name="Novoselov S.V."/>
            <person name="Paulsen I.T."/>
            <person name="Pazour G."/>
            <person name="Purton S."/>
            <person name="Ral J.P."/>
            <person name="Riano-Pachon D.M."/>
            <person name="Riekhof W."/>
            <person name="Rymarquis L."/>
            <person name="Schroda M."/>
            <person name="Stern D."/>
            <person name="Umen J."/>
            <person name="Willows R."/>
            <person name="Wilson N."/>
            <person name="Zimmer S.L."/>
            <person name="Allmer J."/>
            <person name="Balk J."/>
            <person name="Bisova K."/>
            <person name="Chen C.J."/>
            <person name="Elias M."/>
            <person name="Gendler K."/>
            <person name="Hauser C."/>
            <person name="Lamb M.R."/>
            <person name="Ledford H."/>
            <person name="Long J.C."/>
            <person name="Minagawa J."/>
            <person name="Page M.D."/>
            <person name="Pan J."/>
            <person name="Pootakham W."/>
            <person name="Roje S."/>
            <person name="Rose A."/>
            <person name="Stahlberg E."/>
            <person name="Terauchi A.M."/>
            <person name="Yang P."/>
            <person name="Ball S."/>
            <person name="Bowler C."/>
            <person name="Dieckmann C.L."/>
            <person name="Gladyshev V.N."/>
            <person name="Green P."/>
            <person name="Jorgensen R."/>
            <person name="Mayfield S."/>
            <person name="Mueller-Roeber B."/>
            <person name="Rajamani S."/>
            <person name="Sayre R.T."/>
            <person name="Brokstein P."/>
            <person name="Dubchak I."/>
            <person name="Goodstein D."/>
            <person name="Hornick L."/>
            <person name="Huang Y.W."/>
            <person name="Jhaveri J."/>
            <person name="Luo Y."/>
            <person name="Martinez D."/>
            <person name="Ngau W.C."/>
            <person name="Otillar B."/>
            <person name="Poliakov A."/>
            <person name="Porter A."/>
            <person name="Szajkowski L."/>
            <person name="Werner G."/>
            <person name="Zhou K."/>
            <person name="Grigoriev I.V."/>
            <person name="Rokhsar D.S."/>
            <person name="Grossman A.R."/>
        </authorList>
    </citation>
    <scope>NUCLEOTIDE SEQUENCE [LARGE SCALE GENOMIC DNA]</scope>
    <source>
        <strain evidence="2">CC-503</strain>
    </source>
</reference>
<proteinExistence type="predicted"/>
<sequence>MQHRVVCALPPPSNPTGLAKGFSLLEWTNQVLPQGQLVSGVKEGWKMAWMAMMRELAPQSKDGAYTRPTYAFGGRLGEAEFPAEAGRYHLYLGNACPWCHRVALAAVLRGWFRPQQQQQQQQQLGPAAAAAAAVAGRQLGPAAAAAAAVAAAAGPQPLMSYTRLEDDPTRARRGGWVFGAADPDPVFGAADLWQVYDTVSPGFRGRCTAPLLVDRSKRAAVCNESADIVRGLDAANLPGATTAVQLRPPALAAQIDVLNARIYSAINNGVYRSGFATTQAAYDAVQAELWGALDEMEGRLSASRFLLGDKLTECDVWLFPTIVRLDAMYGPLFKCSRRRIFGCSSPAAARPAAAGTAVARGHGAAAAAVAAAAVGCGGDYPHLAGWARDIWQLQVPGSLVQISDTLDLDAARRSYFSSLFPLNPGGIVPAGPTAADLQLGSRAPGRGGSSVLEEVCHLRRAAE</sequence>
<dbReference type="Proteomes" id="UP000006906">
    <property type="component" value="Chromosome 14"/>
</dbReference>